<feature type="region of interest" description="Disordered" evidence="1">
    <location>
        <begin position="172"/>
        <end position="192"/>
    </location>
</feature>
<dbReference type="OrthoDB" id="777694at2759"/>
<evidence type="ECO:0000313" key="3">
    <source>
        <dbReference type="RefSeq" id="XP_022986025.1"/>
    </source>
</evidence>
<gene>
    <name evidence="3" type="primary">LOC111483886</name>
</gene>
<feature type="region of interest" description="Disordered" evidence="1">
    <location>
        <begin position="210"/>
        <end position="240"/>
    </location>
</feature>
<keyword evidence="2" id="KW-1185">Reference proteome</keyword>
<dbReference type="RefSeq" id="XP_022986025.1">
    <property type="nucleotide sequence ID" value="XM_023130257.1"/>
</dbReference>
<dbReference type="Proteomes" id="UP000504608">
    <property type="component" value="Unplaced"/>
</dbReference>
<dbReference type="KEGG" id="cmax:111483886"/>
<sequence>MTVVAVCLHLIKRLIGTPMHLTPFWKMNFMVYWSTINQSRRGNHIEQFDNFMVPCSFSQKMLRIPQDDAYQVVMDPVVEGFEDPESLVVGSGTGSQVKDESEAYVRLRLAEEDGYRANYGSLVSKHEQDLSDIDEDSGNSTKPDVFSRIQFASHGAEQSVVQDTAINLNCRNKRRRRRRRRYEDTSTSLMTSSKRALPWVKNHKKHLGMFLRDSSSNPSVKTGESRTNKRLRNKNVDHRV</sequence>
<organism evidence="2 3">
    <name type="scientific">Cucurbita maxima</name>
    <name type="common">Pumpkin</name>
    <name type="synonym">Winter squash</name>
    <dbReference type="NCBI Taxonomy" id="3661"/>
    <lineage>
        <taxon>Eukaryota</taxon>
        <taxon>Viridiplantae</taxon>
        <taxon>Streptophyta</taxon>
        <taxon>Embryophyta</taxon>
        <taxon>Tracheophyta</taxon>
        <taxon>Spermatophyta</taxon>
        <taxon>Magnoliopsida</taxon>
        <taxon>eudicotyledons</taxon>
        <taxon>Gunneridae</taxon>
        <taxon>Pentapetalae</taxon>
        <taxon>rosids</taxon>
        <taxon>fabids</taxon>
        <taxon>Cucurbitales</taxon>
        <taxon>Cucurbitaceae</taxon>
        <taxon>Cucurbiteae</taxon>
        <taxon>Cucurbita</taxon>
    </lineage>
</organism>
<evidence type="ECO:0000256" key="1">
    <source>
        <dbReference type="SAM" id="MobiDB-lite"/>
    </source>
</evidence>
<name>A0A6J1JCX0_CUCMA</name>
<reference evidence="3" key="1">
    <citation type="submission" date="2025-08" db="UniProtKB">
        <authorList>
            <consortium name="RefSeq"/>
        </authorList>
    </citation>
    <scope>IDENTIFICATION</scope>
    <source>
        <tissue evidence="3">Young leaves</tissue>
    </source>
</reference>
<proteinExistence type="predicted"/>
<feature type="compositionally biased region" description="Polar residues" evidence="1">
    <location>
        <begin position="213"/>
        <end position="222"/>
    </location>
</feature>
<dbReference type="GeneID" id="111483886"/>
<protein>
    <submittedName>
        <fullName evidence="3">Uncharacterized protein LOC111483886</fullName>
    </submittedName>
</protein>
<dbReference type="AlphaFoldDB" id="A0A6J1JCX0"/>
<accession>A0A6J1JCX0</accession>
<evidence type="ECO:0000313" key="2">
    <source>
        <dbReference type="Proteomes" id="UP000504608"/>
    </source>
</evidence>